<sequence length="100" mass="11153">MRCPPLGERGYRWLAVGLVCLSFFFRLEGIRRADAPTLPAPLAEGISQAGILYIDRHLPQDWVFLLCAGAQEKVSVEALDNLPKDDRDTCHSIDGHLVCF</sequence>
<keyword evidence="2" id="KW-1185">Reference proteome</keyword>
<evidence type="ECO:0000313" key="2">
    <source>
        <dbReference type="Proteomes" id="UP000237662"/>
    </source>
</evidence>
<proteinExistence type="predicted"/>
<protein>
    <submittedName>
        <fullName evidence="1">Uncharacterized protein</fullName>
    </submittedName>
</protein>
<dbReference type="Proteomes" id="UP000237662">
    <property type="component" value="Unassembled WGS sequence"/>
</dbReference>
<evidence type="ECO:0000313" key="1">
    <source>
        <dbReference type="EMBL" id="PPK87303.1"/>
    </source>
</evidence>
<reference evidence="1 2" key="1">
    <citation type="submission" date="2018-02" db="EMBL/GenBank/DDBJ databases">
        <title>Genomic Encyclopedia of Archaeal and Bacterial Type Strains, Phase II (KMG-II): from individual species to whole genera.</title>
        <authorList>
            <person name="Goeker M."/>
        </authorList>
    </citation>
    <scope>NUCLEOTIDE SEQUENCE [LARGE SCALE GENOMIC DNA]</scope>
    <source>
        <strain evidence="1 2">DSM 29526</strain>
    </source>
</reference>
<gene>
    <name evidence="1" type="ORF">CLV84_0241</name>
</gene>
<organism evidence="1 2">
    <name type="scientific">Neolewinella xylanilytica</name>
    <dbReference type="NCBI Taxonomy" id="1514080"/>
    <lineage>
        <taxon>Bacteria</taxon>
        <taxon>Pseudomonadati</taxon>
        <taxon>Bacteroidota</taxon>
        <taxon>Saprospiria</taxon>
        <taxon>Saprospirales</taxon>
        <taxon>Lewinellaceae</taxon>
        <taxon>Neolewinella</taxon>
    </lineage>
</organism>
<dbReference type="EMBL" id="PTJC01000005">
    <property type="protein sequence ID" value="PPK87303.1"/>
    <property type="molecule type" value="Genomic_DNA"/>
</dbReference>
<name>A0A2S6I727_9BACT</name>
<accession>A0A2S6I727</accession>
<dbReference type="RefSeq" id="WP_104417918.1">
    <property type="nucleotide sequence ID" value="NZ_PTJC01000005.1"/>
</dbReference>
<dbReference type="AlphaFoldDB" id="A0A2S6I727"/>
<comment type="caution">
    <text evidence="1">The sequence shown here is derived from an EMBL/GenBank/DDBJ whole genome shotgun (WGS) entry which is preliminary data.</text>
</comment>